<evidence type="ECO:0000259" key="6">
    <source>
        <dbReference type="Pfam" id="PF00441"/>
    </source>
</evidence>
<evidence type="ECO:0000256" key="5">
    <source>
        <dbReference type="ARBA" id="ARBA00023002"/>
    </source>
</evidence>
<dbReference type="STRING" id="1280950.HJO_05230"/>
<proteinExistence type="inferred from homology"/>
<dbReference type="InterPro" id="IPR013786">
    <property type="entry name" value="AcylCoA_DH/ox_N"/>
</dbReference>
<dbReference type="GO" id="GO:0050660">
    <property type="term" value="F:flavin adenine dinucleotide binding"/>
    <property type="evidence" value="ECO:0007669"/>
    <property type="project" value="InterPro"/>
</dbReference>
<reference evidence="8 9" key="1">
    <citation type="journal article" date="2014" name="Antonie Van Leeuwenhoek">
        <title>Hyphomonas beringensis sp. nov. and Hyphomonas chukchiensis sp. nov., isolated from surface seawater of the Bering Sea and Chukchi Sea.</title>
        <authorList>
            <person name="Li C."/>
            <person name="Lai Q."/>
            <person name="Li G."/>
            <person name="Dong C."/>
            <person name="Wang J."/>
            <person name="Liao Y."/>
            <person name="Shao Z."/>
        </authorList>
    </citation>
    <scope>NUCLEOTIDE SEQUENCE [LARGE SCALE GENOMIC DNA]</scope>
    <source>
        <strain evidence="8 9">MHS-2</strain>
    </source>
</reference>
<comment type="similarity">
    <text evidence="2">Belongs to the acyl-CoA dehydrogenase family.</text>
</comment>
<evidence type="ECO:0000313" key="9">
    <source>
        <dbReference type="Proteomes" id="UP000025171"/>
    </source>
</evidence>
<comment type="caution">
    <text evidence="8">The sequence shown here is derived from an EMBL/GenBank/DDBJ whole genome shotgun (WGS) entry which is preliminary data.</text>
</comment>
<accession>A0A059FRU0</accession>
<dbReference type="Pfam" id="PF02771">
    <property type="entry name" value="Acyl-CoA_dh_N"/>
    <property type="match status" value="1"/>
</dbReference>
<feature type="domain" description="Acyl-CoA dehydrogenase/oxidase C-terminal" evidence="6">
    <location>
        <begin position="229"/>
        <end position="352"/>
    </location>
</feature>
<gene>
    <name evidence="8" type="ORF">HJO_05230</name>
</gene>
<evidence type="ECO:0000256" key="4">
    <source>
        <dbReference type="ARBA" id="ARBA00022827"/>
    </source>
</evidence>
<sequence>MNFDFSEDQQFLKTEARKFLDAECPPDRVRKSLEKNAGAFDADLWHKIIDMGWVAAGLPEEFGGLGLGRVDVCAIAEELGRACAPIPFNSTVFGFAEAVQCGGSPEQSQDWLTKVAAGNLIGCLALSEQPGPLNFEAIETTYENGKLTGTKAPVTDGAIANAAIVLARHDGKIGLFVASLNGVEAQPLESIDQSRGVARLVFDGAPAEPLCTGRSGEDLLRRVLQGVAVFTAFEQLGGAERCLDMARDFALQRFAFGRPIAGFQAIKHKLADMYVKNTLARAHAYYGAWALAGDKAELPLAAAAARVAACDAYWFASKENIQTHGGMGFTWEADCHLYFRRARHLALVGGSAREWKELLATAIELEIAA</sequence>
<dbReference type="eggNOG" id="COG1960">
    <property type="taxonomic scope" value="Bacteria"/>
</dbReference>
<evidence type="ECO:0000256" key="2">
    <source>
        <dbReference type="ARBA" id="ARBA00009347"/>
    </source>
</evidence>
<dbReference type="SUPFAM" id="SSF47203">
    <property type="entry name" value="Acyl-CoA dehydrogenase C-terminal domain-like"/>
    <property type="match status" value="1"/>
</dbReference>
<dbReference type="CDD" id="cd00567">
    <property type="entry name" value="ACAD"/>
    <property type="match status" value="1"/>
</dbReference>
<dbReference type="EMBL" id="ARYK01000002">
    <property type="protein sequence ID" value="KCZ93231.1"/>
    <property type="molecule type" value="Genomic_DNA"/>
</dbReference>
<dbReference type="OrthoDB" id="7328575at2"/>
<name>A0A059FRU0_9PROT</name>
<dbReference type="Gene3D" id="1.10.540.10">
    <property type="entry name" value="Acyl-CoA dehydrogenase/oxidase, N-terminal domain"/>
    <property type="match status" value="1"/>
</dbReference>
<evidence type="ECO:0000256" key="1">
    <source>
        <dbReference type="ARBA" id="ARBA00001974"/>
    </source>
</evidence>
<keyword evidence="4" id="KW-0274">FAD</keyword>
<evidence type="ECO:0000259" key="7">
    <source>
        <dbReference type="Pfam" id="PF02771"/>
    </source>
</evidence>
<dbReference type="Gene3D" id="1.20.140.10">
    <property type="entry name" value="Butyryl-CoA Dehydrogenase, subunit A, domain 3"/>
    <property type="match status" value="1"/>
</dbReference>
<organism evidence="8 9">
    <name type="scientific">Hyphomonas johnsonii MHS-2</name>
    <dbReference type="NCBI Taxonomy" id="1280950"/>
    <lineage>
        <taxon>Bacteria</taxon>
        <taxon>Pseudomonadati</taxon>
        <taxon>Pseudomonadota</taxon>
        <taxon>Alphaproteobacteria</taxon>
        <taxon>Hyphomonadales</taxon>
        <taxon>Hyphomonadaceae</taxon>
        <taxon>Hyphomonas</taxon>
    </lineage>
</organism>
<dbReference type="InterPro" id="IPR037069">
    <property type="entry name" value="AcylCoA_DH/ox_N_sf"/>
</dbReference>
<dbReference type="Pfam" id="PF00441">
    <property type="entry name" value="Acyl-CoA_dh_1"/>
    <property type="match status" value="1"/>
</dbReference>
<dbReference type="InterPro" id="IPR009075">
    <property type="entry name" value="AcylCo_DH/oxidase_C"/>
</dbReference>
<comment type="cofactor">
    <cofactor evidence="1">
        <name>FAD</name>
        <dbReference type="ChEBI" id="CHEBI:57692"/>
    </cofactor>
</comment>
<evidence type="ECO:0000256" key="3">
    <source>
        <dbReference type="ARBA" id="ARBA00022630"/>
    </source>
</evidence>
<dbReference type="InterPro" id="IPR046373">
    <property type="entry name" value="Acyl-CoA_Oxase/DH_mid-dom_sf"/>
</dbReference>
<dbReference type="InterPro" id="IPR009100">
    <property type="entry name" value="AcylCoA_DH/oxidase_NM_dom_sf"/>
</dbReference>
<dbReference type="PANTHER" id="PTHR43884">
    <property type="entry name" value="ACYL-COA DEHYDROGENASE"/>
    <property type="match status" value="1"/>
</dbReference>
<dbReference type="AlphaFoldDB" id="A0A059FRU0"/>
<feature type="domain" description="Acyl-CoA dehydrogenase/oxidase N-terminal" evidence="7">
    <location>
        <begin position="6"/>
        <end position="118"/>
    </location>
</feature>
<keyword evidence="5" id="KW-0560">Oxidoreductase</keyword>
<evidence type="ECO:0000313" key="8">
    <source>
        <dbReference type="EMBL" id="KCZ93231.1"/>
    </source>
</evidence>
<keyword evidence="9" id="KW-1185">Reference proteome</keyword>
<dbReference type="Gene3D" id="2.40.110.10">
    <property type="entry name" value="Butyryl-CoA Dehydrogenase, subunit A, domain 2"/>
    <property type="match status" value="1"/>
</dbReference>
<dbReference type="PATRIC" id="fig|1280950.3.peg.1054"/>
<dbReference type="Proteomes" id="UP000025171">
    <property type="component" value="Unassembled WGS sequence"/>
</dbReference>
<dbReference type="PANTHER" id="PTHR43884:SF20">
    <property type="entry name" value="ACYL-COA DEHYDROGENASE FADE28"/>
    <property type="match status" value="1"/>
</dbReference>
<dbReference type="GO" id="GO:0003995">
    <property type="term" value="F:acyl-CoA dehydrogenase activity"/>
    <property type="evidence" value="ECO:0007669"/>
    <property type="project" value="TreeGrafter"/>
</dbReference>
<dbReference type="RefSeq" id="WP_035614709.1">
    <property type="nucleotide sequence ID" value="NZ_ARYK01000002.1"/>
</dbReference>
<dbReference type="InterPro" id="IPR036250">
    <property type="entry name" value="AcylCo_DH-like_C"/>
</dbReference>
<keyword evidence="3" id="KW-0285">Flavoprotein</keyword>
<dbReference type="SUPFAM" id="SSF56645">
    <property type="entry name" value="Acyl-CoA dehydrogenase NM domain-like"/>
    <property type="match status" value="1"/>
</dbReference>
<protein>
    <submittedName>
        <fullName evidence="8">Acyl-CoA dehydrogenase</fullName>
    </submittedName>
</protein>